<dbReference type="AlphaFoldDB" id="W6Z6S3"/>
<reference evidence="1 2" key="1">
    <citation type="journal article" date="2013" name="PLoS Genet.">
        <title>Comparative genome structure, secondary metabolite, and effector coding capacity across Cochliobolus pathogens.</title>
        <authorList>
            <person name="Condon B.J."/>
            <person name="Leng Y."/>
            <person name="Wu D."/>
            <person name="Bushley K.E."/>
            <person name="Ohm R.A."/>
            <person name="Otillar R."/>
            <person name="Martin J."/>
            <person name="Schackwitz W."/>
            <person name="Grimwood J."/>
            <person name="MohdZainudin N."/>
            <person name="Xue C."/>
            <person name="Wang R."/>
            <person name="Manning V.A."/>
            <person name="Dhillon B."/>
            <person name="Tu Z.J."/>
            <person name="Steffenson B.J."/>
            <person name="Salamov A."/>
            <person name="Sun H."/>
            <person name="Lowry S."/>
            <person name="LaButti K."/>
            <person name="Han J."/>
            <person name="Copeland A."/>
            <person name="Lindquist E."/>
            <person name="Barry K."/>
            <person name="Schmutz J."/>
            <person name="Baker S.E."/>
            <person name="Ciuffetti L.M."/>
            <person name="Grigoriev I.V."/>
            <person name="Zhong S."/>
            <person name="Turgeon B.G."/>
        </authorList>
    </citation>
    <scope>NUCLEOTIDE SEQUENCE [LARGE SCALE GENOMIC DNA]</scope>
    <source>
        <strain evidence="1 2">ATCC 44560</strain>
    </source>
</reference>
<dbReference type="GeneID" id="19120613"/>
<proteinExistence type="predicted"/>
<protein>
    <recommendedName>
        <fullName evidence="3">SnoaL-like domain-containing protein</fullName>
    </recommendedName>
</protein>
<dbReference type="Proteomes" id="UP000054032">
    <property type="component" value="Unassembled WGS sequence"/>
</dbReference>
<accession>W6Z6S3</accession>
<dbReference type="eggNOG" id="ENOG502SUN6">
    <property type="taxonomic scope" value="Eukaryota"/>
</dbReference>
<evidence type="ECO:0000313" key="1">
    <source>
        <dbReference type="EMBL" id="EUC47437.1"/>
    </source>
</evidence>
<name>W6Z6S3_COCMI</name>
<dbReference type="RefSeq" id="XP_007685981.1">
    <property type="nucleotide sequence ID" value="XM_007687791.1"/>
</dbReference>
<dbReference type="OrthoDB" id="3758478at2759"/>
<dbReference type="EMBL" id="KI963952">
    <property type="protein sequence ID" value="EUC47437.1"/>
    <property type="molecule type" value="Genomic_DNA"/>
</dbReference>
<gene>
    <name evidence="1" type="ORF">COCMIDRAFT_24603</name>
</gene>
<evidence type="ECO:0000313" key="2">
    <source>
        <dbReference type="Proteomes" id="UP000054032"/>
    </source>
</evidence>
<keyword evidence="2" id="KW-1185">Reference proteome</keyword>
<evidence type="ECO:0008006" key="3">
    <source>
        <dbReference type="Google" id="ProtNLM"/>
    </source>
</evidence>
<sequence length="155" mass="17357">MAPTVSDLEAIASTFLKSFDTLSPDTSFRAPTCMTVFAPASANILPKNNAEFSTHMTNVLKPILTSLPFSPKEIHVNEAKRQITIWATAIAQFRPEVMDGDPAEWIRTREYIFILDVSEEGKITRVLEFIDTQVAKEMKALVERAIENLKANTNK</sequence>
<dbReference type="KEGG" id="bor:COCMIDRAFT_24603"/>
<organism evidence="1 2">
    <name type="scientific">Bipolaris oryzae ATCC 44560</name>
    <dbReference type="NCBI Taxonomy" id="930090"/>
    <lineage>
        <taxon>Eukaryota</taxon>
        <taxon>Fungi</taxon>
        <taxon>Dikarya</taxon>
        <taxon>Ascomycota</taxon>
        <taxon>Pezizomycotina</taxon>
        <taxon>Dothideomycetes</taxon>
        <taxon>Pleosporomycetidae</taxon>
        <taxon>Pleosporales</taxon>
        <taxon>Pleosporineae</taxon>
        <taxon>Pleosporaceae</taxon>
        <taxon>Bipolaris</taxon>
    </lineage>
</organism>
<dbReference type="HOGENOM" id="CLU_108113_2_0_1"/>